<evidence type="ECO:0000313" key="7">
    <source>
        <dbReference type="EMBL" id="APT88026.1"/>
    </source>
</evidence>
<dbReference type="Gene3D" id="1.10.10.10">
    <property type="entry name" value="Winged helix-like DNA-binding domain superfamily/Winged helix DNA-binding domain"/>
    <property type="match status" value="1"/>
</dbReference>
<evidence type="ECO:0000256" key="3">
    <source>
        <dbReference type="ARBA" id="ARBA00023125"/>
    </source>
</evidence>
<evidence type="ECO:0000256" key="1">
    <source>
        <dbReference type="ARBA" id="ARBA00009437"/>
    </source>
</evidence>
<dbReference type="PRINTS" id="PR00039">
    <property type="entry name" value="HTHLYSR"/>
</dbReference>
<protein>
    <submittedName>
        <fullName evidence="7">LysR family transcriptional regulator</fullName>
    </submittedName>
</protein>
<evidence type="ECO:0000313" key="8">
    <source>
        <dbReference type="Proteomes" id="UP000185434"/>
    </source>
</evidence>
<dbReference type="KEGG" id="cfk:CFRA_00535"/>
<dbReference type="EMBL" id="CP009247">
    <property type="protein sequence ID" value="APT88026.1"/>
    <property type="molecule type" value="Genomic_DNA"/>
</dbReference>
<keyword evidence="5" id="KW-0804">Transcription</keyword>
<evidence type="ECO:0000256" key="5">
    <source>
        <dbReference type="ARBA" id="ARBA00023163"/>
    </source>
</evidence>
<dbReference type="GO" id="GO:0032993">
    <property type="term" value="C:protein-DNA complex"/>
    <property type="evidence" value="ECO:0007669"/>
    <property type="project" value="TreeGrafter"/>
</dbReference>
<dbReference type="RefSeq" id="WP_075663002.1">
    <property type="nucleotide sequence ID" value="NZ_CP009247.1"/>
</dbReference>
<dbReference type="Pfam" id="PF00126">
    <property type="entry name" value="HTH_1"/>
    <property type="match status" value="1"/>
</dbReference>
<proteinExistence type="inferred from homology"/>
<dbReference type="GO" id="GO:0003700">
    <property type="term" value="F:DNA-binding transcription factor activity"/>
    <property type="evidence" value="ECO:0007669"/>
    <property type="project" value="InterPro"/>
</dbReference>
<keyword evidence="4" id="KW-0010">Activator</keyword>
<dbReference type="CDD" id="cd08414">
    <property type="entry name" value="PBP2_LTTR_aromatics_like"/>
    <property type="match status" value="1"/>
</dbReference>
<dbReference type="PANTHER" id="PTHR30346:SF17">
    <property type="entry name" value="LYSR FAMILY TRANSCRIPTIONAL REGULATOR"/>
    <property type="match status" value="1"/>
</dbReference>
<dbReference type="FunFam" id="1.10.10.10:FF:000001">
    <property type="entry name" value="LysR family transcriptional regulator"/>
    <property type="match status" value="1"/>
</dbReference>
<dbReference type="InterPro" id="IPR036390">
    <property type="entry name" value="WH_DNA-bd_sf"/>
</dbReference>
<comment type="similarity">
    <text evidence="1">Belongs to the LysR transcriptional regulatory family.</text>
</comment>
<evidence type="ECO:0000259" key="6">
    <source>
        <dbReference type="PROSITE" id="PS50931"/>
    </source>
</evidence>
<accession>A0A1L7CQ89</accession>
<gene>
    <name evidence="7" type="ORF">CFRA_00535</name>
</gene>
<sequence>MEVREAQAFLVLAEELHFGHAAKRLHMAQPPLSRMIKQLETTLGAELFARSTRHVALTPAGSALVDPARELVAAADRAEQAVRDAASGRTGRIAVGFSGTSFQRGVGTLARELARTHPGIELNLHSGRLSPEGIGQVTEGTLDATFGRWDTWPTEIDSLVVAREELLVALPDDHRLAGQDDIDFAELAAENWIVLPGGLSAGLQNRLNYQARSAGFTAQVGQVAPDSMTQFLFVGAGMGVALTLDSIRENLTAHGVSFSRLPGRPTLDLRLVWRRDNRSQALKVFVDLARELYASPTAH</sequence>
<keyword evidence="8" id="KW-1185">Reference proteome</keyword>
<dbReference type="Gene3D" id="3.40.190.10">
    <property type="entry name" value="Periplasmic binding protein-like II"/>
    <property type="match status" value="2"/>
</dbReference>
<dbReference type="OrthoDB" id="3176554at2"/>
<dbReference type="Proteomes" id="UP000185434">
    <property type="component" value="Chromosome"/>
</dbReference>
<dbReference type="PROSITE" id="PS50931">
    <property type="entry name" value="HTH_LYSR"/>
    <property type="match status" value="1"/>
</dbReference>
<evidence type="ECO:0000256" key="4">
    <source>
        <dbReference type="ARBA" id="ARBA00023159"/>
    </source>
</evidence>
<dbReference type="SUPFAM" id="SSF53850">
    <property type="entry name" value="Periplasmic binding protein-like II"/>
    <property type="match status" value="1"/>
</dbReference>
<dbReference type="InterPro" id="IPR000847">
    <property type="entry name" value="LysR_HTH_N"/>
</dbReference>
<dbReference type="PANTHER" id="PTHR30346">
    <property type="entry name" value="TRANSCRIPTIONAL DUAL REGULATOR HCAR-RELATED"/>
    <property type="match status" value="1"/>
</dbReference>
<dbReference type="InterPro" id="IPR036388">
    <property type="entry name" value="WH-like_DNA-bd_sf"/>
</dbReference>
<keyword evidence="3" id="KW-0238">DNA-binding</keyword>
<organism evidence="7 8">
    <name type="scientific">Corynebacterium frankenforstense DSM 45800</name>
    <dbReference type="NCBI Taxonomy" id="1437875"/>
    <lineage>
        <taxon>Bacteria</taxon>
        <taxon>Bacillati</taxon>
        <taxon>Actinomycetota</taxon>
        <taxon>Actinomycetes</taxon>
        <taxon>Mycobacteriales</taxon>
        <taxon>Corynebacteriaceae</taxon>
        <taxon>Corynebacterium</taxon>
    </lineage>
</organism>
<feature type="domain" description="HTH lysR-type" evidence="6">
    <location>
        <begin position="1"/>
        <end position="58"/>
    </location>
</feature>
<dbReference type="SUPFAM" id="SSF46785">
    <property type="entry name" value="Winged helix' DNA-binding domain"/>
    <property type="match status" value="1"/>
</dbReference>
<reference evidence="7 8" key="1">
    <citation type="submission" date="2014-08" db="EMBL/GenBank/DDBJ databases">
        <title>Complete genome sequence of Corynebacterium frankenforstense ST18(T) (=DSM 45800(T)), isolated from raw cow milk.</title>
        <authorList>
            <person name="Ruckert C."/>
            <person name="Albersmeier A."/>
            <person name="Winkler A."/>
            <person name="Lipski A."/>
            <person name="Kalinowski J."/>
        </authorList>
    </citation>
    <scope>NUCLEOTIDE SEQUENCE [LARGE SCALE GENOMIC DNA]</scope>
    <source>
        <strain evidence="7 8">ST18</strain>
    </source>
</reference>
<name>A0A1L7CQ89_9CORY</name>
<evidence type="ECO:0000256" key="2">
    <source>
        <dbReference type="ARBA" id="ARBA00023015"/>
    </source>
</evidence>
<dbReference type="GO" id="GO:0003677">
    <property type="term" value="F:DNA binding"/>
    <property type="evidence" value="ECO:0007669"/>
    <property type="project" value="UniProtKB-KW"/>
</dbReference>
<dbReference type="AlphaFoldDB" id="A0A1L7CQ89"/>
<dbReference type="Pfam" id="PF03466">
    <property type="entry name" value="LysR_substrate"/>
    <property type="match status" value="1"/>
</dbReference>
<keyword evidence="2" id="KW-0805">Transcription regulation</keyword>
<dbReference type="InterPro" id="IPR005119">
    <property type="entry name" value="LysR_subst-bd"/>
</dbReference>